<proteinExistence type="predicted"/>
<feature type="domain" description="Phage-Barnase-EndoU-ColicinE5/D-RelE like nuclease 4" evidence="1">
    <location>
        <begin position="8"/>
        <end position="170"/>
    </location>
</feature>
<dbReference type="Pfam" id="PF18813">
    <property type="entry name" value="PBECR4"/>
    <property type="match status" value="1"/>
</dbReference>
<sequence>MSIKDDLLLEAANKYHSLSGSKLIITLGKRGTTSEIVVDFKPSNFYHLAGLHKLKDIQVVRGHNTANVLNKILKGKLTNAMIEKSSFYNDMKERLKILSEFPDILKSNKLVWKFNKVRISRWTKIPWDYLIDYGIGDNETYVFLRAKGNSNHCFCISAFRKTKDYTRMQVRMTVLKVVLTNDTGDGKTIYQRKG</sequence>
<dbReference type="Proteomes" id="UP000472879">
    <property type="component" value="Unassembled WGS sequence"/>
</dbReference>
<protein>
    <recommendedName>
        <fullName evidence="1">Phage-Barnase-EndoU-ColicinE5/D-RelE like nuclease 4 domain-containing protein</fullName>
    </recommendedName>
</protein>
<dbReference type="RefSeq" id="WP_153705208.1">
    <property type="nucleotide sequence ID" value="NZ_WJNA01000028.1"/>
</dbReference>
<reference evidence="2 3" key="1">
    <citation type="submission" date="2019-11" db="EMBL/GenBank/DDBJ databases">
        <title>Draft genome sequence of 12 host-associated Lactobacillus reuteri rodent strains.</title>
        <authorList>
            <person name="Zhang S."/>
            <person name="Ozcam M."/>
            <person name="Van Pijkeren J.P."/>
        </authorList>
    </citation>
    <scope>NUCLEOTIDE SEQUENCE [LARGE SCALE GENOMIC DNA]</scope>
    <source>
        <strain evidence="2 3">Lr4020</strain>
    </source>
</reference>
<comment type="caution">
    <text evidence="2">The sequence shown here is derived from an EMBL/GenBank/DDBJ whole genome shotgun (WGS) entry which is preliminary data.</text>
</comment>
<evidence type="ECO:0000313" key="3">
    <source>
        <dbReference type="Proteomes" id="UP000472879"/>
    </source>
</evidence>
<evidence type="ECO:0000313" key="2">
    <source>
        <dbReference type="EMBL" id="MRH09747.1"/>
    </source>
</evidence>
<gene>
    <name evidence="2" type="ORF">GIX81_09955</name>
</gene>
<accession>A0A6L5P847</accession>
<evidence type="ECO:0000259" key="1">
    <source>
        <dbReference type="Pfam" id="PF18813"/>
    </source>
</evidence>
<organism evidence="2 3">
    <name type="scientific">Limosilactobacillus reuteri</name>
    <name type="common">Lactobacillus reuteri</name>
    <dbReference type="NCBI Taxonomy" id="1598"/>
    <lineage>
        <taxon>Bacteria</taxon>
        <taxon>Bacillati</taxon>
        <taxon>Bacillota</taxon>
        <taxon>Bacilli</taxon>
        <taxon>Lactobacillales</taxon>
        <taxon>Lactobacillaceae</taxon>
        <taxon>Limosilactobacillus</taxon>
    </lineage>
</organism>
<dbReference type="EMBL" id="WJNA01000028">
    <property type="protein sequence ID" value="MRH09747.1"/>
    <property type="molecule type" value="Genomic_DNA"/>
</dbReference>
<dbReference type="AlphaFoldDB" id="A0A6L5P847"/>
<dbReference type="InterPro" id="IPR041420">
    <property type="entry name" value="PBECR4"/>
</dbReference>
<name>A0A6L5P847_LIMRT</name>